<sequence>SSKTVGEYETRYERLKARGELDRCNGAWKPPRAVHMFCIRHIGSNFLREFGNKYLHRLLVNL</sequence>
<comment type="caution">
    <text evidence="1">The sequence shown here is derived from an EMBL/GenBank/DDBJ whole genome shotgun (WGS) entry which is preliminary data.</text>
</comment>
<evidence type="ECO:0000313" key="1">
    <source>
        <dbReference type="EMBL" id="MED6117672.1"/>
    </source>
</evidence>
<name>A0ABU6R1Z4_9FABA</name>
<evidence type="ECO:0000313" key="2">
    <source>
        <dbReference type="Proteomes" id="UP001341840"/>
    </source>
</evidence>
<feature type="non-terminal residue" evidence="1">
    <location>
        <position position="1"/>
    </location>
</feature>
<reference evidence="1 2" key="1">
    <citation type="journal article" date="2023" name="Plants (Basel)">
        <title>Bridging the Gap: Combining Genomics and Transcriptomics Approaches to Understand Stylosanthes scabra, an Orphan Legume from the Brazilian Caatinga.</title>
        <authorList>
            <person name="Ferreira-Neto J.R.C."/>
            <person name="da Silva M.D."/>
            <person name="Binneck E."/>
            <person name="de Melo N.F."/>
            <person name="da Silva R.H."/>
            <person name="de Melo A.L.T.M."/>
            <person name="Pandolfi V."/>
            <person name="Bustamante F.O."/>
            <person name="Brasileiro-Vidal A.C."/>
            <person name="Benko-Iseppon A.M."/>
        </authorList>
    </citation>
    <scope>NUCLEOTIDE SEQUENCE [LARGE SCALE GENOMIC DNA]</scope>
    <source>
        <tissue evidence="1">Leaves</tissue>
    </source>
</reference>
<protein>
    <submittedName>
        <fullName evidence="1">Uncharacterized protein</fullName>
    </submittedName>
</protein>
<accession>A0ABU6R1Z4</accession>
<feature type="non-terminal residue" evidence="1">
    <location>
        <position position="62"/>
    </location>
</feature>
<dbReference type="EMBL" id="JASCZI010007552">
    <property type="protein sequence ID" value="MED6117672.1"/>
    <property type="molecule type" value="Genomic_DNA"/>
</dbReference>
<gene>
    <name evidence="1" type="ORF">PIB30_111961</name>
</gene>
<keyword evidence="2" id="KW-1185">Reference proteome</keyword>
<organism evidence="1 2">
    <name type="scientific">Stylosanthes scabra</name>
    <dbReference type="NCBI Taxonomy" id="79078"/>
    <lineage>
        <taxon>Eukaryota</taxon>
        <taxon>Viridiplantae</taxon>
        <taxon>Streptophyta</taxon>
        <taxon>Embryophyta</taxon>
        <taxon>Tracheophyta</taxon>
        <taxon>Spermatophyta</taxon>
        <taxon>Magnoliopsida</taxon>
        <taxon>eudicotyledons</taxon>
        <taxon>Gunneridae</taxon>
        <taxon>Pentapetalae</taxon>
        <taxon>rosids</taxon>
        <taxon>fabids</taxon>
        <taxon>Fabales</taxon>
        <taxon>Fabaceae</taxon>
        <taxon>Papilionoideae</taxon>
        <taxon>50 kb inversion clade</taxon>
        <taxon>dalbergioids sensu lato</taxon>
        <taxon>Dalbergieae</taxon>
        <taxon>Pterocarpus clade</taxon>
        <taxon>Stylosanthes</taxon>
    </lineage>
</organism>
<proteinExistence type="predicted"/>
<dbReference type="Proteomes" id="UP001341840">
    <property type="component" value="Unassembled WGS sequence"/>
</dbReference>